<organism evidence="9 10">
    <name type="scientific">Asanoa iriomotensis</name>
    <dbReference type="NCBI Taxonomy" id="234613"/>
    <lineage>
        <taxon>Bacteria</taxon>
        <taxon>Bacillati</taxon>
        <taxon>Actinomycetota</taxon>
        <taxon>Actinomycetes</taxon>
        <taxon>Micromonosporales</taxon>
        <taxon>Micromonosporaceae</taxon>
        <taxon>Asanoa</taxon>
    </lineage>
</organism>
<reference evidence="9 10" key="1">
    <citation type="submission" date="2021-01" db="EMBL/GenBank/DDBJ databases">
        <title>Whole genome shotgun sequence of Asanoa iriomotensis NBRC 100142.</title>
        <authorList>
            <person name="Komaki H."/>
            <person name="Tamura T."/>
        </authorList>
    </citation>
    <scope>NUCLEOTIDE SEQUENCE [LARGE SCALE GENOMIC DNA]</scope>
    <source>
        <strain evidence="9 10">NBRC 100142</strain>
    </source>
</reference>
<dbReference type="PROSITE" id="PS00216">
    <property type="entry name" value="SUGAR_TRANSPORT_1"/>
    <property type="match status" value="1"/>
</dbReference>
<evidence type="ECO:0000256" key="3">
    <source>
        <dbReference type="ARBA" id="ARBA00022475"/>
    </source>
</evidence>
<gene>
    <name evidence="9" type="ORF">Air01nite_50240</name>
</gene>
<keyword evidence="3" id="KW-1003">Cell membrane</keyword>
<keyword evidence="5 7" id="KW-1133">Transmembrane helix</keyword>
<dbReference type="InterPro" id="IPR036259">
    <property type="entry name" value="MFS_trans_sf"/>
</dbReference>
<feature type="transmembrane region" description="Helical" evidence="7">
    <location>
        <begin position="33"/>
        <end position="57"/>
    </location>
</feature>
<dbReference type="InterPro" id="IPR020846">
    <property type="entry name" value="MFS_dom"/>
</dbReference>
<dbReference type="PANTHER" id="PTHR23517">
    <property type="entry name" value="RESISTANCE PROTEIN MDTM, PUTATIVE-RELATED-RELATED"/>
    <property type="match status" value="1"/>
</dbReference>
<sequence>MRNVGITAFVFWTVMVGTTVPTPLYPLYERSFGIVPVEVTVLFAVYALGVVIGLLTLGRLSDQIGRKPVLAIALLLAAAAASLFLVSDNLGLLLGARVISGFSAALATGAGTAAIGEQLPADRKWLGPVLALAANMGGLASGTMLSGILAQWAGHPLRLSWIVVLVLIAVSLVGLATVAETVRRTRATFRFERLGIPHEIRGEFLRASAAAGSGFAVLGVLTAVTGILLGTELGRDDPALTGFVVFLGFVFTGIGQLVDRRLPPQVSLPASCVALIVGAALIAIAVLSPSLPALLASAVVIGLATGSAVSAGLRAITTGVPAARRGGAFSSFFAILYTFLALPAIGVGIVIEYANLRWAAGVFTLVVGVLALTVLISLSRTRDRQPSHA</sequence>
<dbReference type="Proteomes" id="UP000624325">
    <property type="component" value="Unassembled WGS sequence"/>
</dbReference>
<dbReference type="RefSeq" id="WP_203705722.1">
    <property type="nucleotide sequence ID" value="NZ_BAAALU010000033.1"/>
</dbReference>
<feature type="transmembrane region" description="Helical" evidence="7">
    <location>
        <begin position="357"/>
        <end position="378"/>
    </location>
</feature>
<dbReference type="Pfam" id="PF07690">
    <property type="entry name" value="MFS_1"/>
    <property type="match status" value="1"/>
</dbReference>
<dbReference type="PROSITE" id="PS50850">
    <property type="entry name" value="MFS"/>
    <property type="match status" value="1"/>
</dbReference>
<evidence type="ECO:0000313" key="9">
    <source>
        <dbReference type="EMBL" id="GIF58929.1"/>
    </source>
</evidence>
<keyword evidence="4 7" id="KW-0812">Transmembrane</keyword>
<protein>
    <submittedName>
        <fullName evidence="9">MFS transporter</fullName>
    </submittedName>
</protein>
<evidence type="ECO:0000256" key="1">
    <source>
        <dbReference type="ARBA" id="ARBA00004651"/>
    </source>
</evidence>
<evidence type="ECO:0000256" key="7">
    <source>
        <dbReference type="SAM" id="Phobius"/>
    </source>
</evidence>
<feature type="domain" description="Major facilitator superfamily (MFS) profile" evidence="8">
    <location>
        <begin position="1"/>
        <end position="385"/>
    </location>
</feature>
<keyword evidence="10" id="KW-1185">Reference proteome</keyword>
<evidence type="ECO:0000259" key="8">
    <source>
        <dbReference type="PROSITE" id="PS50850"/>
    </source>
</evidence>
<dbReference type="InterPro" id="IPR050171">
    <property type="entry name" value="MFS_Transporters"/>
</dbReference>
<dbReference type="PANTHER" id="PTHR23517:SF13">
    <property type="entry name" value="MAJOR FACILITATOR SUPERFAMILY MFS_1"/>
    <property type="match status" value="1"/>
</dbReference>
<feature type="transmembrane region" description="Helical" evidence="7">
    <location>
        <begin position="293"/>
        <end position="316"/>
    </location>
</feature>
<dbReference type="EMBL" id="BONC01000039">
    <property type="protein sequence ID" value="GIF58929.1"/>
    <property type="molecule type" value="Genomic_DNA"/>
</dbReference>
<feature type="transmembrane region" description="Helical" evidence="7">
    <location>
        <begin position="69"/>
        <end position="86"/>
    </location>
</feature>
<feature type="transmembrane region" description="Helical" evidence="7">
    <location>
        <begin position="128"/>
        <end position="153"/>
    </location>
</feature>
<name>A0ABQ4C861_9ACTN</name>
<feature type="transmembrane region" description="Helical" evidence="7">
    <location>
        <begin position="92"/>
        <end position="116"/>
    </location>
</feature>
<evidence type="ECO:0000256" key="5">
    <source>
        <dbReference type="ARBA" id="ARBA00022989"/>
    </source>
</evidence>
<keyword evidence="6 7" id="KW-0472">Membrane</keyword>
<evidence type="ECO:0000256" key="4">
    <source>
        <dbReference type="ARBA" id="ARBA00022692"/>
    </source>
</evidence>
<feature type="transmembrane region" description="Helical" evidence="7">
    <location>
        <begin position="266"/>
        <end position="287"/>
    </location>
</feature>
<evidence type="ECO:0000256" key="6">
    <source>
        <dbReference type="ARBA" id="ARBA00023136"/>
    </source>
</evidence>
<accession>A0ABQ4C861</accession>
<comment type="subcellular location">
    <subcellularLocation>
        <location evidence="1">Cell membrane</location>
        <topology evidence="1">Multi-pass membrane protein</topology>
    </subcellularLocation>
</comment>
<feature type="transmembrane region" description="Helical" evidence="7">
    <location>
        <begin position="240"/>
        <end position="259"/>
    </location>
</feature>
<dbReference type="InterPro" id="IPR011701">
    <property type="entry name" value="MFS"/>
</dbReference>
<feature type="transmembrane region" description="Helical" evidence="7">
    <location>
        <begin position="159"/>
        <end position="183"/>
    </location>
</feature>
<comment type="caution">
    <text evidence="9">The sequence shown here is derived from an EMBL/GenBank/DDBJ whole genome shotgun (WGS) entry which is preliminary data.</text>
</comment>
<feature type="transmembrane region" description="Helical" evidence="7">
    <location>
        <begin position="328"/>
        <end position="351"/>
    </location>
</feature>
<dbReference type="Gene3D" id="1.20.1250.20">
    <property type="entry name" value="MFS general substrate transporter like domains"/>
    <property type="match status" value="1"/>
</dbReference>
<evidence type="ECO:0000313" key="10">
    <source>
        <dbReference type="Proteomes" id="UP000624325"/>
    </source>
</evidence>
<feature type="transmembrane region" description="Helical" evidence="7">
    <location>
        <begin position="204"/>
        <end position="228"/>
    </location>
</feature>
<proteinExistence type="predicted"/>
<keyword evidence="2" id="KW-0813">Transport</keyword>
<evidence type="ECO:0000256" key="2">
    <source>
        <dbReference type="ARBA" id="ARBA00022448"/>
    </source>
</evidence>
<dbReference type="InterPro" id="IPR005829">
    <property type="entry name" value="Sugar_transporter_CS"/>
</dbReference>
<dbReference type="SUPFAM" id="SSF103473">
    <property type="entry name" value="MFS general substrate transporter"/>
    <property type="match status" value="1"/>
</dbReference>